<comment type="subcellular location">
    <subcellularLocation>
        <location evidence="1 7">Nucleus</location>
    </subcellularLocation>
</comment>
<evidence type="ECO:0000256" key="5">
    <source>
        <dbReference type="ARBA" id="ARBA00023204"/>
    </source>
</evidence>
<dbReference type="InterPro" id="IPR004600">
    <property type="entry name" value="TFIIH_Tfb4/GTF2H3"/>
</dbReference>
<evidence type="ECO:0000313" key="9">
    <source>
        <dbReference type="Proteomes" id="UP000030665"/>
    </source>
</evidence>
<reference evidence="8" key="1">
    <citation type="submission" date="2014-01" db="EMBL/GenBank/DDBJ databases">
        <authorList>
            <person name="Aslett M."/>
        </authorList>
    </citation>
    <scope>NUCLEOTIDE SEQUENCE</scope>
</reference>
<name>A0A077ZEA5_TRITR</name>
<dbReference type="AlphaFoldDB" id="A0A077ZEA5"/>
<protein>
    <recommendedName>
        <fullName evidence="7">General transcription factor IIH subunit 3</fullName>
    </recommendedName>
    <alternativeName>
        <fullName evidence="7">General transcription factor IIH polypeptide 3</fullName>
    </alternativeName>
</protein>
<evidence type="ECO:0000256" key="6">
    <source>
        <dbReference type="ARBA" id="ARBA00023242"/>
    </source>
</evidence>
<dbReference type="PANTHER" id="PTHR12831">
    <property type="entry name" value="TRANSCRIPTION INITIATION FACTOR IIH TFIIH , POLYPEPTIDE 3-RELATED"/>
    <property type="match status" value="1"/>
</dbReference>
<keyword evidence="7" id="KW-0863">Zinc-finger</keyword>
<dbReference type="Pfam" id="PF03850">
    <property type="entry name" value="Tfb4"/>
    <property type="match status" value="1"/>
</dbReference>
<dbReference type="GO" id="GO:0008270">
    <property type="term" value="F:zinc ion binding"/>
    <property type="evidence" value="ECO:0007669"/>
    <property type="project" value="UniProtKB-KW"/>
</dbReference>
<dbReference type="EMBL" id="HG806273">
    <property type="protein sequence ID" value="CDW58144.1"/>
    <property type="molecule type" value="Genomic_DNA"/>
</dbReference>
<reference evidence="8" key="2">
    <citation type="submission" date="2014-03" db="EMBL/GenBank/DDBJ databases">
        <title>The whipworm genome and dual-species transcriptomics of an intimate host-pathogen interaction.</title>
        <authorList>
            <person name="Foth B.J."/>
            <person name="Tsai I.J."/>
            <person name="Reid A.J."/>
            <person name="Bancroft A.J."/>
            <person name="Nichol S."/>
            <person name="Tracey A."/>
            <person name="Holroyd N."/>
            <person name="Cotton J.A."/>
            <person name="Stanley E.J."/>
            <person name="Zarowiecki M."/>
            <person name="Liu J.Z."/>
            <person name="Huckvale T."/>
            <person name="Cooper P.J."/>
            <person name="Grencis R.K."/>
            <person name="Berriman M."/>
        </authorList>
    </citation>
    <scope>NUCLEOTIDE SEQUENCE [LARGE SCALE GENOMIC DNA]</scope>
</reference>
<proteinExistence type="inferred from homology"/>
<sequence length="107" mass="11848">MQASDITGGVYLKIADLKTLVAVLMLILPKVESVDYRPVCCCHQKLVLNPWVCSVCLSVFCTFTPICTTCNASNVTSSPTVPCLRRSRRTPYSKWFNANCVAKLSTR</sequence>
<keyword evidence="6 7" id="KW-0539">Nucleus</keyword>
<comment type="subunit">
    <text evidence="7">Part of a TFIID-containing RNA polymerase II pre-initiation complex that is composed of TBP and at least GTF2A1, GTF2A2, GTF2E1, GTF2E2, GTF2F1, GTF2H2, GTF2H3, GTF2H4, GTF2H5, GTF2B, TCEA1, ERCC2, ERCC3, TAF1, TAF2, TAF3, TAF4, TAF5, TAF6, TAF7, TAF8, TAF9, TAF10, TAF11, TAF12 and TAF13. Component of the 7-subunit TFIIH core complex composed of XPB/ERCC3, XPD/ERCC2, GTF2H1, GTF2H2, GTF2H3, GTF2H4 and GTF2H5, which is active in NER. The core complex associates with the 3-subunit CDK-activating kinase (CAK) module composed of CCNH/cyclin H, CDK7 and MNAT1 to form the 10-subunit holoenzyme (holo-TFIIH) active in transcription. Interacts with RARA; the interaction requires prior phosphorylation of RARA on 'Ser-369' which then enhances interaction of RARA with CDK7.</text>
</comment>
<keyword evidence="3 7" id="KW-0227">DNA damage</keyword>
<keyword evidence="7" id="KW-0804">Transcription</keyword>
<dbReference type="GO" id="GO:0006289">
    <property type="term" value="P:nucleotide-excision repair"/>
    <property type="evidence" value="ECO:0007669"/>
    <property type="project" value="UniProtKB-UniRule"/>
</dbReference>
<keyword evidence="9" id="KW-1185">Reference proteome</keyword>
<evidence type="ECO:0000256" key="2">
    <source>
        <dbReference type="ARBA" id="ARBA00022723"/>
    </source>
</evidence>
<dbReference type="OrthoDB" id="17307at2759"/>
<organism evidence="8 9">
    <name type="scientific">Trichuris trichiura</name>
    <name type="common">Whipworm</name>
    <name type="synonym">Trichocephalus trichiurus</name>
    <dbReference type="NCBI Taxonomy" id="36087"/>
    <lineage>
        <taxon>Eukaryota</taxon>
        <taxon>Metazoa</taxon>
        <taxon>Ecdysozoa</taxon>
        <taxon>Nematoda</taxon>
        <taxon>Enoplea</taxon>
        <taxon>Dorylaimia</taxon>
        <taxon>Trichinellida</taxon>
        <taxon>Trichuridae</taxon>
        <taxon>Trichuris</taxon>
    </lineage>
</organism>
<dbReference type="PANTHER" id="PTHR12831:SF0">
    <property type="entry name" value="GENERAL TRANSCRIPTION FACTOR IIH SUBUNIT 3"/>
    <property type="match status" value="1"/>
</dbReference>
<comment type="function">
    <text evidence="7">Component of the general transcription and DNA repair factor IIH (TFIIH) core complex, which is involved in general and transcription-coupled nucleotide excision repair (NER) of damaged DNA and, when complexed to CAK, in RNA transcription by RNA polymerase II. In NER, TFIIH acts by opening DNA around the lesion to allow the excision of the damaged oligonucleotide and its replacement by a new DNA fragment. In transcription, TFIIH has an essential role in transcription initiation. When the pre-initiation complex (PIC) has been established, TFIIH is required for promoter opening and promoter escape. Phosphorylation of the C-terminal tail (CTD) of the largest subunit of RNA polymerase II by the kinase module CAK controls the initiation of transcription.</text>
</comment>
<dbReference type="GO" id="GO:0000439">
    <property type="term" value="C:transcription factor TFIIH core complex"/>
    <property type="evidence" value="ECO:0007669"/>
    <property type="project" value="UniProtKB-UniRule"/>
</dbReference>
<dbReference type="GO" id="GO:0005675">
    <property type="term" value="C:transcription factor TFIIH holo complex"/>
    <property type="evidence" value="ECO:0007669"/>
    <property type="project" value="UniProtKB-UniRule"/>
</dbReference>
<gene>
    <name evidence="8" type="ORF">TTRE_0000644801</name>
</gene>
<evidence type="ECO:0000256" key="3">
    <source>
        <dbReference type="ARBA" id="ARBA00022763"/>
    </source>
</evidence>
<evidence type="ECO:0000256" key="7">
    <source>
        <dbReference type="RuleBase" id="RU368090"/>
    </source>
</evidence>
<dbReference type="STRING" id="36087.A0A077ZEA5"/>
<evidence type="ECO:0000256" key="4">
    <source>
        <dbReference type="ARBA" id="ARBA00022833"/>
    </source>
</evidence>
<keyword evidence="4 7" id="KW-0862">Zinc</keyword>
<keyword evidence="5 7" id="KW-0234">DNA repair</keyword>
<evidence type="ECO:0000256" key="1">
    <source>
        <dbReference type="ARBA" id="ARBA00004123"/>
    </source>
</evidence>
<dbReference type="Proteomes" id="UP000030665">
    <property type="component" value="Unassembled WGS sequence"/>
</dbReference>
<keyword evidence="7" id="KW-0805">Transcription regulation</keyword>
<accession>A0A077ZEA5</accession>
<keyword evidence="2 7" id="KW-0479">Metal-binding</keyword>
<dbReference type="GO" id="GO:0006355">
    <property type="term" value="P:regulation of DNA-templated transcription"/>
    <property type="evidence" value="ECO:0007669"/>
    <property type="project" value="InterPro"/>
</dbReference>
<comment type="similarity">
    <text evidence="7">Belongs to the TFB4 family.</text>
</comment>
<evidence type="ECO:0000313" key="8">
    <source>
        <dbReference type="EMBL" id="CDW58144.1"/>
    </source>
</evidence>